<name>A0A1C1D0G6_9EURO</name>
<evidence type="ECO:0000313" key="4">
    <source>
        <dbReference type="EMBL" id="OCT54323.1"/>
    </source>
</evidence>
<evidence type="ECO:0000256" key="2">
    <source>
        <dbReference type="ARBA" id="ARBA00023242"/>
    </source>
</evidence>
<dbReference type="VEuPathDB" id="FungiDB:G647_01601"/>
<evidence type="ECO:0000256" key="3">
    <source>
        <dbReference type="SAM" id="MobiDB-lite"/>
    </source>
</evidence>
<evidence type="ECO:0000313" key="5">
    <source>
        <dbReference type="Proteomes" id="UP000094526"/>
    </source>
</evidence>
<reference evidence="5" key="1">
    <citation type="submission" date="2015-07" db="EMBL/GenBank/DDBJ databases">
        <authorList>
            <person name="Teixeira M.M."/>
            <person name="Souza R.C."/>
            <person name="Almeida L.G."/>
            <person name="Vicente V.A."/>
            <person name="de Hoog S."/>
            <person name="Bocca A.L."/>
            <person name="de Almeida S.R."/>
            <person name="Vasconcelos A.T."/>
            <person name="Felipe M.S."/>
        </authorList>
    </citation>
    <scope>NUCLEOTIDE SEQUENCE [LARGE SCALE GENOMIC DNA]</scope>
    <source>
        <strain evidence="5">KSF</strain>
    </source>
</reference>
<dbReference type="InterPro" id="IPR036600">
    <property type="entry name" value="PAH_sf"/>
</dbReference>
<keyword evidence="5" id="KW-1185">Reference proteome</keyword>
<dbReference type="EMBL" id="LGRB01000004">
    <property type="protein sequence ID" value="OCT54323.1"/>
    <property type="molecule type" value="Genomic_DNA"/>
</dbReference>
<protein>
    <submittedName>
        <fullName evidence="4">Uncharacterized protein</fullName>
    </submittedName>
</protein>
<feature type="region of interest" description="Disordered" evidence="3">
    <location>
        <begin position="106"/>
        <end position="147"/>
    </location>
</feature>
<dbReference type="GO" id="GO:0006355">
    <property type="term" value="P:regulation of DNA-templated transcription"/>
    <property type="evidence" value="ECO:0007669"/>
    <property type="project" value="InterPro"/>
</dbReference>
<feature type="compositionally biased region" description="Basic and acidic residues" evidence="3">
    <location>
        <begin position="129"/>
        <end position="141"/>
    </location>
</feature>
<organism evidence="4 5">
    <name type="scientific">Cladophialophora carrionii</name>
    <dbReference type="NCBI Taxonomy" id="86049"/>
    <lineage>
        <taxon>Eukaryota</taxon>
        <taxon>Fungi</taxon>
        <taxon>Dikarya</taxon>
        <taxon>Ascomycota</taxon>
        <taxon>Pezizomycotina</taxon>
        <taxon>Eurotiomycetes</taxon>
        <taxon>Chaetothyriomycetidae</taxon>
        <taxon>Chaetothyriales</taxon>
        <taxon>Herpotrichiellaceae</taxon>
        <taxon>Cladophialophora</taxon>
    </lineage>
</organism>
<dbReference type="OrthoDB" id="10265969at2759"/>
<sequence length="147" mass="16667">MHSYVADIEPSFADEPNVYRTILAITEDFKDRVIDVPQLLRTAAHLYNDHKRVELLKAVDVLLPNGYPFDLAPGNSVNAALMAVPLRRLRSSILEWAHNVDPHEVERDVGVPQDEEWTVETSSNGNNKEAARRLPETEPATKRRRTS</sequence>
<dbReference type="AlphaFoldDB" id="A0A1C1D0G6"/>
<gene>
    <name evidence="4" type="ORF">CLCR_00981</name>
</gene>
<proteinExistence type="predicted"/>
<comment type="subcellular location">
    <subcellularLocation>
        <location evidence="1">Nucleus</location>
    </subcellularLocation>
</comment>
<accession>A0A1C1D0G6</accession>
<dbReference type="Proteomes" id="UP000094526">
    <property type="component" value="Unassembled WGS sequence"/>
</dbReference>
<evidence type="ECO:0000256" key="1">
    <source>
        <dbReference type="ARBA" id="ARBA00004123"/>
    </source>
</evidence>
<dbReference type="GO" id="GO:0005634">
    <property type="term" value="C:nucleus"/>
    <property type="evidence" value="ECO:0007669"/>
    <property type="project" value="UniProtKB-SubCell"/>
</dbReference>
<comment type="caution">
    <text evidence="4">The sequence shown here is derived from an EMBL/GenBank/DDBJ whole genome shotgun (WGS) entry which is preliminary data.</text>
</comment>
<dbReference type="Gene3D" id="1.20.1160.11">
    <property type="entry name" value="Paired amphipathic helix"/>
    <property type="match status" value="1"/>
</dbReference>
<dbReference type="STRING" id="86049.A0A1C1D0G6"/>
<dbReference type="VEuPathDB" id="FungiDB:CLCR_00981"/>
<keyword evidence="2" id="KW-0539">Nucleus</keyword>
<dbReference type="SUPFAM" id="SSF47762">
    <property type="entry name" value="PAH2 domain"/>
    <property type="match status" value="1"/>
</dbReference>